<evidence type="ECO:0000256" key="1">
    <source>
        <dbReference type="SAM" id="SignalP"/>
    </source>
</evidence>
<name>A0ABT8R8Y2_9BACT</name>
<keyword evidence="3" id="KW-1185">Reference proteome</keyword>
<dbReference type="Proteomes" id="UP001168528">
    <property type="component" value="Unassembled WGS sequence"/>
</dbReference>
<feature type="chain" id="PRO_5045684033" evidence="1">
    <location>
        <begin position="21"/>
        <end position="236"/>
    </location>
</feature>
<reference evidence="2" key="1">
    <citation type="submission" date="2023-07" db="EMBL/GenBank/DDBJ databases">
        <title>The genome sequence of Rhodocytophaga aerolata KACC 12507.</title>
        <authorList>
            <person name="Zhang X."/>
        </authorList>
    </citation>
    <scope>NUCLEOTIDE SEQUENCE</scope>
    <source>
        <strain evidence="2">KACC 12507</strain>
    </source>
</reference>
<gene>
    <name evidence="2" type="ORF">Q0590_19865</name>
</gene>
<proteinExistence type="predicted"/>
<protein>
    <submittedName>
        <fullName evidence="2">Uncharacterized protein</fullName>
    </submittedName>
</protein>
<accession>A0ABT8R8Y2</accession>
<sequence>MKQIILLLSFLLLFSSLTYSQSATNVLTKEQFQDYSFIPGNYMRQLPGKPPELKGSAYTNDQWSNGTIYLNRGQKTEVLPIKYDILNNQLEIQHENKVKVLPGYEVFKFVLQQNAEEILYSNIQNYKGGKALKGFVKILVPGSIILGSHTTAEISKPNYNVALNVGEKDAKIIKKEKLYLITEGVIREIPAKKSEFMAVFGEKSQQVEQFMNANKYNHKNKQAVQLIITYYNSLAS</sequence>
<feature type="signal peptide" evidence="1">
    <location>
        <begin position="1"/>
        <end position="20"/>
    </location>
</feature>
<evidence type="ECO:0000313" key="3">
    <source>
        <dbReference type="Proteomes" id="UP001168528"/>
    </source>
</evidence>
<comment type="caution">
    <text evidence="2">The sequence shown here is derived from an EMBL/GenBank/DDBJ whole genome shotgun (WGS) entry which is preliminary data.</text>
</comment>
<organism evidence="2 3">
    <name type="scientific">Rhodocytophaga aerolata</name>
    <dbReference type="NCBI Taxonomy" id="455078"/>
    <lineage>
        <taxon>Bacteria</taxon>
        <taxon>Pseudomonadati</taxon>
        <taxon>Bacteroidota</taxon>
        <taxon>Cytophagia</taxon>
        <taxon>Cytophagales</taxon>
        <taxon>Rhodocytophagaceae</taxon>
        <taxon>Rhodocytophaga</taxon>
    </lineage>
</organism>
<dbReference type="RefSeq" id="WP_302039345.1">
    <property type="nucleotide sequence ID" value="NZ_JAUKPO010000012.1"/>
</dbReference>
<dbReference type="EMBL" id="JAUKPO010000012">
    <property type="protein sequence ID" value="MDO1448544.1"/>
    <property type="molecule type" value="Genomic_DNA"/>
</dbReference>
<evidence type="ECO:0000313" key="2">
    <source>
        <dbReference type="EMBL" id="MDO1448544.1"/>
    </source>
</evidence>
<keyword evidence="1" id="KW-0732">Signal</keyword>